<evidence type="ECO:0000256" key="4">
    <source>
        <dbReference type="PROSITE-ProRule" id="PRU00335"/>
    </source>
</evidence>
<dbReference type="InterPro" id="IPR050109">
    <property type="entry name" value="HTH-type_TetR-like_transc_reg"/>
</dbReference>
<feature type="DNA-binding region" description="H-T-H motif" evidence="4">
    <location>
        <begin position="42"/>
        <end position="61"/>
    </location>
</feature>
<evidence type="ECO:0000256" key="2">
    <source>
        <dbReference type="ARBA" id="ARBA00023125"/>
    </source>
</evidence>
<dbReference type="InterPro" id="IPR001647">
    <property type="entry name" value="HTH_TetR"/>
</dbReference>
<dbReference type="PANTHER" id="PTHR30055:SF148">
    <property type="entry name" value="TETR-FAMILY TRANSCRIPTIONAL REGULATOR"/>
    <property type="match status" value="1"/>
</dbReference>
<dbReference type="SUPFAM" id="SSF48498">
    <property type="entry name" value="Tetracyclin repressor-like, C-terminal domain"/>
    <property type="match status" value="1"/>
</dbReference>
<keyword evidence="2 4" id="KW-0238">DNA-binding</keyword>
<dbReference type="InterPro" id="IPR009057">
    <property type="entry name" value="Homeodomain-like_sf"/>
</dbReference>
<evidence type="ECO:0000259" key="5">
    <source>
        <dbReference type="PROSITE" id="PS50977"/>
    </source>
</evidence>
<reference evidence="7" key="1">
    <citation type="journal article" date="2019" name="Int. J. Syst. Evol. Microbiol.">
        <title>The Global Catalogue of Microorganisms (GCM) 10K type strain sequencing project: providing services to taxonomists for standard genome sequencing and annotation.</title>
        <authorList>
            <consortium name="The Broad Institute Genomics Platform"/>
            <consortium name="The Broad Institute Genome Sequencing Center for Infectious Disease"/>
            <person name="Wu L."/>
            <person name="Ma J."/>
        </authorList>
    </citation>
    <scope>NUCLEOTIDE SEQUENCE [LARGE SCALE GENOMIC DNA]</scope>
    <source>
        <strain evidence="7">JCM 16898</strain>
    </source>
</reference>
<dbReference type="RefSeq" id="WP_344860758.1">
    <property type="nucleotide sequence ID" value="NZ_BAAAZN010000006.1"/>
</dbReference>
<evidence type="ECO:0000313" key="7">
    <source>
        <dbReference type="Proteomes" id="UP001500689"/>
    </source>
</evidence>
<dbReference type="Pfam" id="PF00440">
    <property type="entry name" value="TetR_N"/>
    <property type="match status" value="1"/>
</dbReference>
<dbReference type="InterPro" id="IPR011075">
    <property type="entry name" value="TetR_C"/>
</dbReference>
<evidence type="ECO:0000256" key="1">
    <source>
        <dbReference type="ARBA" id="ARBA00023015"/>
    </source>
</evidence>
<sequence length="201" mass="22098">MADTVPRRPAVPRPGGRTARVRERIMDATVQLVGKHGLAGLRYDELAELAGVHKSSVYRNWPERETLVSEALRRYAAETAVLADTGDLRRDLVEFLVELAACIDSPTGRALQSAAHTGQQTPSVARAVAAVFEQRLAIMRTRVDAAVERGELPPVDVYFFGELLCSPVHLYLSRGVRPFTRAVAEQVTDVVLAGIRETARR</sequence>
<evidence type="ECO:0000313" key="6">
    <source>
        <dbReference type="EMBL" id="GAA3547512.1"/>
    </source>
</evidence>
<dbReference type="InterPro" id="IPR036271">
    <property type="entry name" value="Tet_transcr_reg_TetR-rel_C_sf"/>
</dbReference>
<proteinExistence type="predicted"/>
<dbReference type="Gene3D" id="1.10.357.10">
    <property type="entry name" value="Tetracycline Repressor, domain 2"/>
    <property type="match status" value="1"/>
</dbReference>
<accession>A0ABP6W6Z6</accession>
<feature type="domain" description="HTH tetR-type" evidence="5">
    <location>
        <begin position="19"/>
        <end position="79"/>
    </location>
</feature>
<dbReference type="PROSITE" id="PS50977">
    <property type="entry name" value="HTH_TETR_2"/>
    <property type="match status" value="1"/>
</dbReference>
<gene>
    <name evidence="6" type="ORF">GCM10022222_33910</name>
</gene>
<dbReference type="EMBL" id="BAAAZN010000006">
    <property type="protein sequence ID" value="GAA3547512.1"/>
    <property type="molecule type" value="Genomic_DNA"/>
</dbReference>
<comment type="caution">
    <text evidence="6">The sequence shown here is derived from an EMBL/GenBank/DDBJ whole genome shotgun (WGS) entry which is preliminary data.</text>
</comment>
<dbReference type="Gene3D" id="1.10.10.60">
    <property type="entry name" value="Homeodomain-like"/>
    <property type="match status" value="1"/>
</dbReference>
<name>A0ABP6W6Z6_9PSEU</name>
<dbReference type="PANTHER" id="PTHR30055">
    <property type="entry name" value="HTH-TYPE TRANSCRIPTIONAL REGULATOR RUTR"/>
    <property type="match status" value="1"/>
</dbReference>
<dbReference type="Proteomes" id="UP001500689">
    <property type="component" value="Unassembled WGS sequence"/>
</dbReference>
<keyword evidence="1" id="KW-0805">Transcription regulation</keyword>
<keyword evidence="7" id="KW-1185">Reference proteome</keyword>
<organism evidence="6 7">
    <name type="scientific">Amycolatopsis ultiminotia</name>
    <dbReference type="NCBI Taxonomy" id="543629"/>
    <lineage>
        <taxon>Bacteria</taxon>
        <taxon>Bacillati</taxon>
        <taxon>Actinomycetota</taxon>
        <taxon>Actinomycetes</taxon>
        <taxon>Pseudonocardiales</taxon>
        <taxon>Pseudonocardiaceae</taxon>
        <taxon>Amycolatopsis</taxon>
    </lineage>
</organism>
<dbReference type="PRINTS" id="PR00455">
    <property type="entry name" value="HTHTETR"/>
</dbReference>
<keyword evidence="3" id="KW-0804">Transcription</keyword>
<protein>
    <submittedName>
        <fullName evidence="6">TetR/AcrR family transcriptional regulator</fullName>
    </submittedName>
</protein>
<evidence type="ECO:0000256" key="3">
    <source>
        <dbReference type="ARBA" id="ARBA00023163"/>
    </source>
</evidence>
<dbReference type="SUPFAM" id="SSF46689">
    <property type="entry name" value="Homeodomain-like"/>
    <property type="match status" value="1"/>
</dbReference>
<dbReference type="Pfam" id="PF16859">
    <property type="entry name" value="TetR_C_11"/>
    <property type="match status" value="1"/>
</dbReference>